<reference evidence="2" key="1">
    <citation type="submission" date="2016-10" db="EMBL/GenBank/DDBJ databases">
        <authorList>
            <person name="Varghese N."/>
            <person name="Submissions S."/>
        </authorList>
    </citation>
    <scope>NUCLEOTIDE SEQUENCE [LARGE SCALE GENOMIC DNA]</scope>
    <source>
        <strain evidence="2">DSM 17933</strain>
    </source>
</reference>
<organism evidence="1 2">
    <name type="scientific">Pedobacter terrae</name>
    <dbReference type="NCBI Taxonomy" id="405671"/>
    <lineage>
        <taxon>Bacteria</taxon>
        <taxon>Pseudomonadati</taxon>
        <taxon>Bacteroidota</taxon>
        <taxon>Sphingobacteriia</taxon>
        <taxon>Sphingobacteriales</taxon>
        <taxon>Sphingobacteriaceae</taxon>
        <taxon>Pedobacter</taxon>
    </lineage>
</organism>
<dbReference type="AlphaFoldDB" id="A0A1G7W7J4"/>
<evidence type="ECO:0000313" key="2">
    <source>
        <dbReference type="Proteomes" id="UP000199643"/>
    </source>
</evidence>
<dbReference type="Proteomes" id="UP000199643">
    <property type="component" value="Unassembled WGS sequence"/>
</dbReference>
<dbReference type="STRING" id="405671.SAMN05421827_109128"/>
<dbReference type="EMBL" id="FNCH01000009">
    <property type="protein sequence ID" value="SDG67759.1"/>
    <property type="molecule type" value="Genomic_DNA"/>
</dbReference>
<name>A0A1G7W7J4_9SPHI</name>
<evidence type="ECO:0000313" key="1">
    <source>
        <dbReference type="EMBL" id="SDG67759.1"/>
    </source>
</evidence>
<sequence length="136" mass="16232">MFVPLLSFLNISHYRYTVRRGPAIISTCRKKAANRGIHTLSSRPYRFYMSEPKYPNSVLFQQLERFFSPAADWESCEMPMSTPEFFEKIHEVLPGYFEDSERIREILEAAHYQYAFNENNKKYYWLVNPPILNPSY</sequence>
<protein>
    <submittedName>
        <fullName evidence="1">Uncharacterized protein</fullName>
    </submittedName>
</protein>
<gene>
    <name evidence="1" type="ORF">SAMN05421827_109128</name>
</gene>
<proteinExistence type="predicted"/>
<accession>A0A1G7W7J4</accession>
<keyword evidence="2" id="KW-1185">Reference proteome</keyword>